<dbReference type="Pfam" id="PF07992">
    <property type="entry name" value="Pyr_redox_2"/>
    <property type="match status" value="1"/>
</dbReference>
<dbReference type="PANTHER" id="PTHR43755:SF1">
    <property type="entry name" value="FAD-DEPENDENT PYRIDINE NUCLEOTIDE-DISULPHIDE OXIDOREDUCTASE"/>
    <property type="match status" value="1"/>
</dbReference>
<dbReference type="InterPro" id="IPR052541">
    <property type="entry name" value="SQRD"/>
</dbReference>
<dbReference type="InterPro" id="IPR023753">
    <property type="entry name" value="FAD/NAD-binding_dom"/>
</dbReference>
<name>A0A2I1DQ16_9PROT</name>
<dbReference type="RefSeq" id="WP_101536568.1">
    <property type="nucleotide sequence ID" value="NZ_MXAV01000004.1"/>
</dbReference>
<dbReference type="OrthoDB" id="9781621at2"/>
<evidence type="ECO:0000259" key="1">
    <source>
        <dbReference type="Pfam" id="PF07992"/>
    </source>
</evidence>
<proteinExistence type="predicted"/>
<dbReference type="GO" id="GO:0016491">
    <property type="term" value="F:oxidoreductase activity"/>
    <property type="evidence" value="ECO:0007669"/>
    <property type="project" value="InterPro"/>
</dbReference>
<dbReference type="SUPFAM" id="SSF51905">
    <property type="entry name" value="FAD/NAD(P)-binding domain"/>
    <property type="match status" value="2"/>
</dbReference>
<evidence type="ECO:0000313" key="2">
    <source>
        <dbReference type="EMBL" id="PKY11978.1"/>
    </source>
</evidence>
<dbReference type="AlphaFoldDB" id="A0A2I1DQ16"/>
<protein>
    <submittedName>
        <fullName evidence="2">Pyridine nucleotide-disulfide oxidoreductase</fullName>
    </submittedName>
</protein>
<reference evidence="2 3" key="1">
    <citation type="submission" date="2017-03" db="EMBL/GenBank/DDBJ databases">
        <title>Draft genime sequence of the acidophilic sulfur-oxidizing bacterium Acidithiobacillus sp. SH, isolated from seawater.</title>
        <authorList>
            <person name="Sharmin S."/>
            <person name="Tokuhisa M."/>
            <person name="Kanao T."/>
            <person name="Kamimura K."/>
        </authorList>
    </citation>
    <scope>NUCLEOTIDE SEQUENCE [LARGE SCALE GENOMIC DNA]</scope>
    <source>
        <strain evidence="2 3">SH</strain>
    </source>
</reference>
<evidence type="ECO:0000313" key="3">
    <source>
        <dbReference type="Proteomes" id="UP000234329"/>
    </source>
</evidence>
<keyword evidence="3" id="KW-1185">Reference proteome</keyword>
<dbReference type="EMBL" id="MXAV01000004">
    <property type="protein sequence ID" value="PKY11978.1"/>
    <property type="molecule type" value="Genomic_DNA"/>
</dbReference>
<organism evidence="2 3">
    <name type="scientific">Acidithiobacillus marinus</name>
    <dbReference type="NCBI Taxonomy" id="187490"/>
    <lineage>
        <taxon>Bacteria</taxon>
        <taxon>Pseudomonadati</taxon>
        <taxon>Pseudomonadota</taxon>
        <taxon>Acidithiobacillia</taxon>
        <taxon>Acidithiobacillales</taxon>
        <taxon>Acidithiobacillaceae</taxon>
        <taxon>Acidithiobacillus</taxon>
    </lineage>
</organism>
<sequence>MHKVSIIGAGFGGLTAVRQIRRQLPDAEITLIAPRAEFIYYPSLIWIPTGMRQGEQLRIPLERFFQRKKVQFHAGRVTGLRNAGRTVITDQGEIDNDVLIIASGGRGLRKLPGIEHSLAICDGIAVAEQIRDRLAALDKGTIAFGFAGNPQEPTAVRGGPVFELLFGIDSYLRKIGKREQIQLVFFNPMKEPGNRLGATAVAGLLNEMEKRHIQTHLGHKISGFAADKVMTEGGDIAADLILFIPGMTGPDWAAASGLPLSAGGFIQADEYCQVSEHPGVFVVGDAGSYANSPDWLPKQGHTADLQAQAAVHNALLHLQNRPSDKAFRAELVCIVDTLDSGIMVFRNKDHASVVPNPLWHAAKMAFEWRYLLHYR</sequence>
<dbReference type="Proteomes" id="UP000234329">
    <property type="component" value="Unassembled WGS sequence"/>
</dbReference>
<dbReference type="InterPro" id="IPR036188">
    <property type="entry name" value="FAD/NAD-bd_sf"/>
</dbReference>
<accession>A0A2I1DQ16</accession>
<feature type="domain" description="FAD/NAD(P)-binding" evidence="1">
    <location>
        <begin position="3"/>
        <end position="287"/>
    </location>
</feature>
<dbReference type="InParanoid" id="A0A2I1DQ16"/>
<dbReference type="Gene3D" id="3.50.50.100">
    <property type="match status" value="1"/>
</dbReference>
<gene>
    <name evidence="2" type="ORF">B1757_01090</name>
</gene>
<comment type="caution">
    <text evidence="2">The sequence shown here is derived from an EMBL/GenBank/DDBJ whole genome shotgun (WGS) entry which is preliminary data.</text>
</comment>
<dbReference type="PANTHER" id="PTHR43755">
    <property type="match status" value="1"/>
</dbReference>